<dbReference type="Pfam" id="PF00571">
    <property type="entry name" value="CBS"/>
    <property type="match status" value="2"/>
</dbReference>
<keyword evidence="5" id="KW-1185">Reference proteome</keyword>
<dbReference type="OrthoDB" id="9802114at2"/>
<dbReference type="InterPro" id="IPR046342">
    <property type="entry name" value="CBS_dom_sf"/>
</dbReference>
<dbReference type="PANTHER" id="PTHR43080">
    <property type="entry name" value="CBS DOMAIN-CONTAINING PROTEIN CBSX3, MITOCHONDRIAL"/>
    <property type="match status" value="1"/>
</dbReference>
<dbReference type="InterPro" id="IPR000644">
    <property type="entry name" value="CBS_dom"/>
</dbReference>
<comment type="caution">
    <text evidence="4">The sequence shown here is derived from an EMBL/GenBank/DDBJ whole genome shotgun (WGS) entry which is preliminary data.</text>
</comment>
<dbReference type="RefSeq" id="WP_118900796.1">
    <property type="nucleotide sequence ID" value="NZ_QOCR01000002.1"/>
</dbReference>
<dbReference type="SUPFAM" id="SSF55021">
    <property type="entry name" value="ACT-like"/>
    <property type="match status" value="1"/>
</dbReference>
<dbReference type="Gene3D" id="3.10.580.10">
    <property type="entry name" value="CBS-domain"/>
    <property type="match status" value="1"/>
</dbReference>
<dbReference type="Proteomes" id="UP000284109">
    <property type="component" value="Unassembled WGS sequence"/>
</dbReference>
<evidence type="ECO:0000256" key="2">
    <source>
        <dbReference type="PROSITE-ProRule" id="PRU00703"/>
    </source>
</evidence>
<gene>
    <name evidence="4" type="ORF">DS831_04450</name>
</gene>
<feature type="domain" description="CBS" evidence="3">
    <location>
        <begin position="81"/>
        <end position="137"/>
    </location>
</feature>
<reference evidence="4 5" key="1">
    <citation type="submission" date="2018-07" db="EMBL/GenBank/DDBJ databases">
        <title>Genome sequences of six Lactobacillus spp. isolated from bumble bee guts.</title>
        <authorList>
            <person name="Motta E.V.S."/>
            <person name="Moran N.A."/>
        </authorList>
    </citation>
    <scope>NUCLEOTIDE SEQUENCE [LARGE SCALE GENOMIC DNA]</scope>
    <source>
        <strain evidence="4 5">BI-1.1</strain>
    </source>
</reference>
<keyword evidence="1 2" id="KW-0129">CBS domain</keyword>
<proteinExistence type="predicted"/>
<evidence type="ECO:0000313" key="4">
    <source>
        <dbReference type="EMBL" id="RHW51279.1"/>
    </source>
</evidence>
<name>A0A3R6UZ89_9LACO</name>
<dbReference type="PROSITE" id="PS51371">
    <property type="entry name" value="CBS"/>
    <property type="match status" value="2"/>
</dbReference>
<feature type="domain" description="CBS" evidence="3">
    <location>
        <begin position="7"/>
        <end position="62"/>
    </location>
</feature>
<dbReference type="PANTHER" id="PTHR43080:SF2">
    <property type="entry name" value="CBS DOMAIN-CONTAINING PROTEIN"/>
    <property type="match status" value="1"/>
</dbReference>
<dbReference type="EMBL" id="QOCR01000002">
    <property type="protein sequence ID" value="RHW51279.1"/>
    <property type="molecule type" value="Genomic_DNA"/>
</dbReference>
<dbReference type="SUPFAM" id="SSF54631">
    <property type="entry name" value="CBS-domain pair"/>
    <property type="match status" value="1"/>
</dbReference>
<evidence type="ECO:0000256" key="1">
    <source>
        <dbReference type="ARBA" id="ARBA00023122"/>
    </source>
</evidence>
<evidence type="ECO:0000259" key="3">
    <source>
        <dbReference type="PROSITE" id="PS51371"/>
    </source>
</evidence>
<organism evidence="4 5">
    <name type="scientific">Bombilactobacillus bombi</name>
    <dbReference type="NCBI Taxonomy" id="1303590"/>
    <lineage>
        <taxon>Bacteria</taxon>
        <taxon>Bacillati</taxon>
        <taxon>Bacillota</taxon>
        <taxon>Bacilli</taxon>
        <taxon>Lactobacillales</taxon>
        <taxon>Lactobacillaceae</taxon>
        <taxon>Bombilactobacillus</taxon>
    </lineage>
</organism>
<dbReference type="InterPro" id="IPR045865">
    <property type="entry name" value="ACT-like_dom_sf"/>
</dbReference>
<dbReference type="CDD" id="cd04584">
    <property type="entry name" value="CBS_pair_AcuB_like"/>
    <property type="match status" value="1"/>
</dbReference>
<evidence type="ECO:0000313" key="5">
    <source>
        <dbReference type="Proteomes" id="UP000284109"/>
    </source>
</evidence>
<dbReference type="InterPro" id="IPR051257">
    <property type="entry name" value="Diverse_CBS-Domain"/>
</dbReference>
<protein>
    <recommendedName>
        <fullName evidence="3">CBS domain-containing protein</fullName>
    </recommendedName>
</protein>
<dbReference type="AlphaFoldDB" id="A0A3R6UZ89"/>
<dbReference type="SMART" id="SM00116">
    <property type="entry name" value="CBS"/>
    <property type="match status" value="2"/>
</dbReference>
<accession>A0A3R6UZ89</accession>
<sequence>MTVADYMTKDVITIRPQTKINVAVKVMEENHIHRLPVIDGKQLVGLITAGTIAQASPSAATSLSIYEVNYLFNQMTVAQVMTKKVLTVAYDASLEDAIYQMRQHQIGVLPVMQADNVVGMITNNDILDAFLDITNYFQKSEVVQVVIEQDHTGVIWQIGKIMTQNKVNIQTLMVTRHLGEIVIEIHVDPQDKVEVRQILQQAGFIIR</sequence>